<name>A0A9N9KPT4_9HELO</name>
<keyword evidence="3" id="KW-1185">Reference proteome</keyword>
<gene>
    <name evidence="2" type="ORF">HYFRA_00004189</name>
</gene>
<feature type="region of interest" description="Disordered" evidence="1">
    <location>
        <begin position="197"/>
        <end position="219"/>
    </location>
</feature>
<proteinExistence type="predicted"/>
<dbReference type="AlphaFoldDB" id="A0A9N9KPT4"/>
<reference evidence="2" key="1">
    <citation type="submission" date="2021-07" db="EMBL/GenBank/DDBJ databases">
        <authorList>
            <person name="Durling M."/>
        </authorList>
    </citation>
    <scope>NUCLEOTIDE SEQUENCE</scope>
</reference>
<organism evidence="2 3">
    <name type="scientific">Hymenoscyphus fraxineus</name>
    <dbReference type="NCBI Taxonomy" id="746836"/>
    <lineage>
        <taxon>Eukaryota</taxon>
        <taxon>Fungi</taxon>
        <taxon>Dikarya</taxon>
        <taxon>Ascomycota</taxon>
        <taxon>Pezizomycotina</taxon>
        <taxon>Leotiomycetes</taxon>
        <taxon>Helotiales</taxon>
        <taxon>Helotiaceae</taxon>
        <taxon>Hymenoscyphus</taxon>
    </lineage>
</organism>
<feature type="region of interest" description="Disordered" evidence="1">
    <location>
        <begin position="235"/>
        <end position="257"/>
    </location>
</feature>
<comment type="caution">
    <text evidence="2">The sequence shown here is derived from an EMBL/GenBank/DDBJ whole genome shotgun (WGS) entry which is preliminary data.</text>
</comment>
<dbReference type="Proteomes" id="UP000696280">
    <property type="component" value="Unassembled WGS sequence"/>
</dbReference>
<evidence type="ECO:0000256" key="1">
    <source>
        <dbReference type="SAM" id="MobiDB-lite"/>
    </source>
</evidence>
<sequence length="257" mass="28202">MDEVRFPLFYEESDFLPALVKINHMMVRKTTWAGCWVSSRVAASDDETIAVRKRFSDSSSLTTYYRTISNLAIGRVPIVAFLNDPHGCNESGSSNVHLEGPWTKRAIARPKLADKGFASAHQQLGDKCLMDLALLPIMEVWGNLYDPRLFERLRWLPLQPWALAPQRTAPSLITLAGGLGFERISVEALGDSRGFSIGSRRGKEGTRNQKGYWKGKAAEEGDTVASSRVVDANINTEPRAATAPSSAVLGASRGLLP</sequence>
<accession>A0A9N9KPT4</accession>
<evidence type="ECO:0000313" key="3">
    <source>
        <dbReference type="Proteomes" id="UP000696280"/>
    </source>
</evidence>
<protein>
    <submittedName>
        <fullName evidence="2">Uncharacterized protein</fullName>
    </submittedName>
</protein>
<evidence type="ECO:0000313" key="2">
    <source>
        <dbReference type="EMBL" id="CAG8949862.1"/>
    </source>
</evidence>
<dbReference type="EMBL" id="CAJVRL010000025">
    <property type="protein sequence ID" value="CAG8949862.1"/>
    <property type="molecule type" value="Genomic_DNA"/>
</dbReference>